<comment type="caution">
    <text evidence="11">The sequence shown here is derived from an EMBL/GenBank/DDBJ whole genome shotgun (WGS) entry which is preliminary data.</text>
</comment>
<comment type="similarity">
    <text evidence="2 9">Belongs to the cation transport ATPase (P-type) (TC 3.A.3) family. Type IB subfamily.</text>
</comment>
<dbReference type="RefSeq" id="WP_235323336.1">
    <property type="nucleotide sequence ID" value="NZ_JAFBIT010000002.1"/>
</dbReference>
<protein>
    <recommendedName>
        <fullName evidence="7">Cd(2+)-exporting ATPase</fullName>
        <ecNumber evidence="7">7.2.2.21</ecNumber>
    </recommendedName>
</protein>
<dbReference type="InterPro" id="IPR036412">
    <property type="entry name" value="HAD-like_sf"/>
</dbReference>
<keyword evidence="9" id="KW-0547">Nucleotide-binding</keyword>
<reference evidence="11 12" key="1">
    <citation type="submission" date="2020-12" db="EMBL/GenBank/DDBJ databases">
        <title>Whole genome sequences of gut porcine anaerobes.</title>
        <authorList>
            <person name="Kubasova T."/>
            <person name="Jahodarova E."/>
            <person name="Rychlik I."/>
        </authorList>
    </citation>
    <scope>NUCLEOTIDE SEQUENCE [LARGE SCALE GENOMIC DNA]</scope>
    <source>
        <strain evidence="11 12">An867</strain>
    </source>
</reference>
<evidence type="ECO:0000256" key="2">
    <source>
        <dbReference type="ARBA" id="ARBA00006024"/>
    </source>
</evidence>
<dbReference type="Pfam" id="PF00702">
    <property type="entry name" value="Hydrolase"/>
    <property type="match status" value="1"/>
</dbReference>
<comment type="catalytic activity">
    <reaction evidence="8">
        <text>Cd(2+)(in) + ATP + H2O = Cd(2+)(out) + ADP + phosphate + H(+)</text>
        <dbReference type="Rhea" id="RHEA:12132"/>
        <dbReference type="ChEBI" id="CHEBI:15377"/>
        <dbReference type="ChEBI" id="CHEBI:15378"/>
        <dbReference type="ChEBI" id="CHEBI:30616"/>
        <dbReference type="ChEBI" id="CHEBI:43474"/>
        <dbReference type="ChEBI" id="CHEBI:48775"/>
        <dbReference type="ChEBI" id="CHEBI:456216"/>
        <dbReference type="EC" id="7.2.2.21"/>
    </reaction>
</comment>
<evidence type="ECO:0000256" key="5">
    <source>
        <dbReference type="ARBA" id="ARBA00022989"/>
    </source>
</evidence>
<dbReference type="InterPro" id="IPR018303">
    <property type="entry name" value="ATPase_P-typ_P_site"/>
</dbReference>
<evidence type="ECO:0000256" key="1">
    <source>
        <dbReference type="ARBA" id="ARBA00004141"/>
    </source>
</evidence>
<dbReference type="PRINTS" id="PR00120">
    <property type="entry name" value="HATPASE"/>
</dbReference>
<accession>A0ABS9CPH8</accession>
<evidence type="ECO:0000313" key="12">
    <source>
        <dbReference type="Proteomes" id="UP001299220"/>
    </source>
</evidence>
<evidence type="ECO:0000259" key="10">
    <source>
        <dbReference type="Pfam" id="PF00122"/>
    </source>
</evidence>
<dbReference type="EMBL" id="JAFBIT010000002">
    <property type="protein sequence ID" value="MCF2652276.1"/>
    <property type="molecule type" value="Genomic_DNA"/>
</dbReference>
<evidence type="ECO:0000256" key="8">
    <source>
        <dbReference type="ARBA" id="ARBA00049338"/>
    </source>
</evidence>
<keyword evidence="12" id="KW-1185">Reference proteome</keyword>
<dbReference type="Gene3D" id="3.40.1110.10">
    <property type="entry name" value="Calcium-transporting ATPase, cytoplasmic domain N"/>
    <property type="match status" value="1"/>
</dbReference>
<dbReference type="NCBIfam" id="TIGR01494">
    <property type="entry name" value="ATPase_P-type"/>
    <property type="match status" value="1"/>
</dbReference>
<evidence type="ECO:0000256" key="6">
    <source>
        <dbReference type="ARBA" id="ARBA00023136"/>
    </source>
</evidence>
<evidence type="ECO:0000256" key="4">
    <source>
        <dbReference type="ARBA" id="ARBA00022692"/>
    </source>
</evidence>
<name>A0ABS9CPH8_9FIRM</name>
<dbReference type="EC" id="7.2.2.21" evidence="7"/>
<dbReference type="InterPro" id="IPR023299">
    <property type="entry name" value="ATPase_P-typ_cyto_dom_N"/>
</dbReference>
<dbReference type="InterPro" id="IPR023298">
    <property type="entry name" value="ATPase_P-typ_TM_dom_sf"/>
</dbReference>
<dbReference type="Proteomes" id="UP001299220">
    <property type="component" value="Unassembled WGS sequence"/>
</dbReference>
<organism evidence="11 12">
    <name type="scientific">Anaeromassilibacillus senegalensis</name>
    <dbReference type="NCBI Taxonomy" id="1673717"/>
    <lineage>
        <taxon>Bacteria</taxon>
        <taxon>Bacillati</taxon>
        <taxon>Bacillota</taxon>
        <taxon>Clostridia</taxon>
        <taxon>Eubacteriales</taxon>
        <taxon>Acutalibacteraceae</taxon>
        <taxon>Anaeromassilibacillus</taxon>
    </lineage>
</organism>
<gene>
    <name evidence="11" type="primary">cadA</name>
    <name evidence="11" type="ORF">JQM67_06645</name>
</gene>
<dbReference type="InterPro" id="IPR008250">
    <property type="entry name" value="ATPase_P-typ_transduc_dom_A_sf"/>
</dbReference>
<dbReference type="PROSITE" id="PS00154">
    <property type="entry name" value="ATPASE_E1_E2"/>
    <property type="match status" value="1"/>
</dbReference>
<dbReference type="Gene3D" id="3.40.50.1000">
    <property type="entry name" value="HAD superfamily/HAD-like"/>
    <property type="match status" value="1"/>
</dbReference>
<evidence type="ECO:0000256" key="7">
    <source>
        <dbReference type="ARBA" id="ARBA00039103"/>
    </source>
</evidence>
<dbReference type="SUPFAM" id="SSF81665">
    <property type="entry name" value="Calcium ATPase, transmembrane domain M"/>
    <property type="match status" value="1"/>
</dbReference>
<dbReference type="Pfam" id="PF00122">
    <property type="entry name" value="E1-E2_ATPase"/>
    <property type="match status" value="1"/>
</dbReference>
<dbReference type="PANTHER" id="PTHR48085">
    <property type="entry name" value="CADMIUM/ZINC-TRANSPORTING ATPASE HMA2-RELATED"/>
    <property type="match status" value="1"/>
</dbReference>
<dbReference type="Gene3D" id="2.70.150.10">
    <property type="entry name" value="Calcium-transporting ATPase, cytoplasmic transduction domain A"/>
    <property type="match status" value="1"/>
</dbReference>
<dbReference type="SUPFAM" id="SSF56784">
    <property type="entry name" value="HAD-like"/>
    <property type="match status" value="1"/>
</dbReference>
<dbReference type="InterPro" id="IPR001757">
    <property type="entry name" value="P_typ_ATPase"/>
</dbReference>
<keyword evidence="9" id="KW-1003">Cell membrane</keyword>
<evidence type="ECO:0000256" key="9">
    <source>
        <dbReference type="RuleBase" id="RU362081"/>
    </source>
</evidence>
<feature type="transmembrane region" description="Helical" evidence="9">
    <location>
        <begin position="332"/>
        <end position="358"/>
    </location>
</feature>
<dbReference type="InterPro" id="IPR059000">
    <property type="entry name" value="ATPase_P-type_domA"/>
</dbReference>
<dbReference type="NCBIfam" id="TIGR01512">
    <property type="entry name" value="ATPase-IB2_Cd"/>
    <property type="match status" value="1"/>
</dbReference>
<feature type="transmembrane region" description="Helical" evidence="9">
    <location>
        <begin position="649"/>
        <end position="668"/>
    </location>
</feature>
<keyword evidence="9" id="KW-0479">Metal-binding</keyword>
<keyword evidence="9" id="KW-0067">ATP-binding</keyword>
<feature type="transmembrane region" description="Helical" evidence="9">
    <location>
        <begin position="98"/>
        <end position="117"/>
    </location>
</feature>
<dbReference type="PANTHER" id="PTHR48085:SF5">
    <property type="entry name" value="CADMIUM_ZINC-TRANSPORTING ATPASE HMA4-RELATED"/>
    <property type="match status" value="1"/>
</dbReference>
<keyword evidence="4 9" id="KW-0812">Transmembrane</keyword>
<evidence type="ECO:0000256" key="3">
    <source>
        <dbReference type="ARBA" id="ARBA00022539"/>
    </source>
</evidence>
<dbReference type="InterPro" id="IPR023214">
    <property type="entry name" value="HAD_sf"/>
</dbReference>
<feature type="domain" description="P-type ATPase A" evidence="10">
    <location>
        <begin position="181"/>
        <end position="282"/>
    </location>
</feature>
<feature type="transmembrane region" description="Helical" evidence="9">
    <location>
        <begin position="137"/>
        <end position="161"/>
    </location>
</feature>
<proteinExistence type="inferred from homology"/>
<keyword evidence="6 9" id="KW-0472">Membrane</keyword>
<dbReference type="PRINTS" id="PR00119">
    <property type="entry name" value="CATATPASE"/>
</dbReference>
<keyword evidence="3" id="KW-0104">Cadmium</keyword>
<keyword evidence="5 9" id="KW-1133">Transmembrane helix</keyword>
<feature type="transmembrane region" description="Helical" evidence="9">
    <location>
        <begin position="621"/>
        <end position="643"/>
    </location>
</feature>
<dbReference type="InterPro" id="IPR051014">
    <property type="entry name" value="Cation_Transport_ATPase_IB"/>
</dbReference>
<dbReference type="InterPro" id="IPR027256">
    <property type="entry name" value="P-typ_ATPase_IB"/>
</dbReference>
<comment type="subcellular location">
    <subcellularLocation>
        <location evidence="9">Cell membrane</location>
    </subcellularLocation>
    <subcellularLocation>
        <location evidence="1">Membrane</location>
        <topology evidence="1">Multi-pass membrane protein</topology>
    </subcellularLocation>
</comment>
<feature type="transmembrane region" description="Helical" evidence="9">
    <location>
        <begin position="301"/>
        <end position="320"/>
    </location>
</feature>
<sequence>MAKENKTCACCAHEHEEHEHHDHHGHRQACCEHEHHDHNHDHKDGCACGHDHDHDHEGGCACGHDHHHDEEAPKWVLPVAVALFAVGLIFEHVLHLPIWAAAVVHGLAAVLAGYDVFLDGVKNLVKLNFTENVLMSIAIVTAFCLGEFGEAAAVAILFNIGEMAEEIAEHRSRRSIAALTEMRPDTARVLREGAEQTVSPSEVAVGETVVVHPFERIPLDGVITTGSSYIDNAALTGESVPVEVAPGDSVLSGGVNGSAKLTLEVMSAFEDSTASRILRMIEESSARKGSAEKLITRFARVYTPIVLVLAVLVAVLPPLFGLGVFQIWLYRALVMLVASCPCALVISVPLGFFAGIGVESANGMLVKGGKYLEALAKTETVVLDKTGTITTGTLSVSEIWTVDGVSEQALLKLAASAEALSTHPVAKAIREAAGEAPQADEINEIAGRGIRAVIGGKTVFAGRRSFLAENGVDVSNLPECTVAIAADGRAVGAITLTDTVKPDSKEAVAALRASGVEHVVMLTGDNEAAAKAVSAQVGITEYRAGLLPQDKASEVEKMQGVRVFVGDGVNDAPVLAASDCGVAIGLGSQAAIETADAVLSGGNLSLLPRAIRLARRCMRVIRFNIGFALAVKAAVIFCTPFGFVPMWVGVFADVGVTALTVLNTLRILKFKAK</sequence>
<dbReference type="NCBIfam" id="TIGR01525">
    <property type="entry name" value="ATPase-IB_hvy"/>
    <property type="match status" value="1"/>
</dbReference>
<dbReference type="SUPFAM" id="SSF81653">
    <property type="entry name" value="Calcium ATPase, transduction domain A"/>
    <property type="match status" value="1"/>
</dbReference>
<evidence type="ECO:0000313" key="11">
    <source>
        <dbReference type="EMBL" id="MCF2652276.1"/>
    </source>
</evidence>